<evidence type="ECO:0008006" key="3">
    <source>
        <dbReference type="Google" id="ProtNLM"/>
    </source>
</evidence>
<evidence type="ECO:0000313" key="1">
    <source>
        <dbReference type="EMBL" id="SDE85701.1"/>
    </source>
</evidence>
<sequence>MATTITFFPVGNGGMTLVTLDDGRTILIDCNITAAADDPKDSTRDVAKDLRARLKKDKAGRPFVDVFLLTHPDQDHCRGIENHFHLGKPADYADDKKADKEKHILIQEIWSSPIVFRRASADHKLCDDATAFNSEAKRRVEIARTKKCAGIDEGDRIQILGEDENGKTDDILEIVVKIDEDITKVNGVTSKLFKARLLAPLPKSDDDEEEEKLRKNHSSVIINMELADSGARKTIKNYINGGDAEVLIWEKLWAKHKNTPAILEYDLLETPHHCSWHTLSWDSRSELGDKAKVSTDAKNALSQIRDGGRIVSSSCPIKDDECDPPSHAAKKEYEGIISDAKGEFFCTGESPNEKTPEPLEFTVMDQKLKKSVRGAVVEAPYVMTKSLVDEIARKAASSEPVSKGGDSRYA</sequence>
<dbReference type="InterPro" id="IPR036866">
    <property type="entry name" value="RibonucZ/Hydroxyglut_hydro"/>
</dbReference>
<dbReference type="Gene3D" id="3.60.15.10">
    <property type="entry name" value="Ribonuclease Z/Hydroxyacylglutathione hydrolase-like"/>
    <property type="match status" value="1"/>
</dbReference>
<dbReference type="EMBL" id="LT629690">
    <property type="protein sequence ID" value="SDE85701.1"/>
    <property type="molecule type" value="Genomic_DNA"/>
</dbReference>
<evidence type="ECO:0000313" key="2">
    <source>
        <dbReference type="Proteomes" id="UP000182427"/>
    </source>
</evidence>
<keyword evidence="2" id="KW-1185">Reference proteome</keyword>
<accession>A0A1G7GC67</accession>
<gene>
    <name evidence="1" type="ORF">SAMN05444167_0643</name>
</gene>
<dbReference type="Proteomes" id="UP000182427">
    <property type="component" value="Chromosome I"/>
</dbReference>
<protein>
    <recommendedName>
        <fullName evidence="3">Metallohydrolase</fullName>
    </recommendedName>
</protein>
<reference evidence="2" key="1">
    <citation type="submission" date="2016-10" db="EMBL/GenBank/DDBJ databases">
        <authorList>
            <person name="Varghese N."/>
            <person name="Submissions S."/>
        </authorList>
    </citation>
    <scope>NUCLEOTIDE SEQUENCE [LARGE SCALE GENOMIC DNA]</scope>
    <source>
        <strain evidence="2">GAS232</strain>
    </source>
</reference>
<name>A0A1G7GC67_9BACT</name>
<proteinExistence type="predicted"/>
<dbReference type="SUPFAM" id="SSF56281">
    <property type="entry name" value="Metallo-hydrolase/oxidoreductase"/>
    <property type="match status" value="1"/>
</dbReference>
<dbReference type="AlphaFoldDB" id="A0A1G7GC67"/>
<dbReference type="RefSeq" id="WP_197674920.1">
    <property type="nucleotide sequence ID" value="NZ_LT629690.1"/>
</dbReference>
<organism evidence="1 2">
    <name type="scientific">Terriglobus roseus</name>
    <dbReference type="NCBI Taxonomy" id="392734"/>
    <lineage>
        <taxon>Bacteria</taxon>
        <taxon>Pseudomonadati</taxon>
        <taxon>Acidobacteriota</taxon>
        <taxon>Terriglobia</taxon>
        <taxon>Terriglobales</taxon>
        <taxon>Acidobacteriaceae</taxon>
        <taxon>Terriglobus</taxon>
    </lineage>
</organism>